<evidence type="ECO:0000313" key="4">
    <source>
        <dbReference type="Proteomes" id="UP001458880"/>
    </source>
</evidence>
<dbReference type="AlphaFoldDB" id="A0AAW1JIA6"/>
<organism evidence="3 4">
    <name type="scientific">Popillia japonica</name>
    <name type="common">Japanese beetle</name>
    <dbReference type="NCBI Taxonomy" id="7064"/>
    <lineage>
        <taxon>Eukaryota</taxon>
        <taxon>Metazoa</taxon>
        <taxon>Ecdysozoa</taxon>
        <taxon>Arthropoda</taxon>
        <taxon>Hexapoda</taxon>
        <taxon>Insecta</taxon>
        <taxon>Pterygota</taxon>
        <taxon>Neoptera</taxon>
        <taxon>Endopterygota</taxon>
        <taxon>Coleoptera</taxon>
        <taxon>Polyphaga</taxon>
        <taxon>Scarabaeiformia</taxon>
        <taxon>Scarabaeidae</taxon>
        <taxon>Rutelinae</taxon>
        <taxon>Popillia</taxon>
    </lineage>
</organism>
<accession>A0AAW1JIA6</accession>
<gene>
    <name evidence="3" type="ORF">QE152_g29365</name>
</gene>
<proteinExistence type="predicted"/>
<dbReference type="EMBL" id="JASPKY010000371">
    <property type="protein sequence ID" value="KAK9703363.1"/>
    <property type="molecule type" value="Genomic_DNA"/>
</dbReference>
<sequence length="251" mass="28851">MMKAQRQNYLSAGGIIDKNVDTLSSGRVFRPVTVISIYHQMMVELQLGLGLLKSIGERMHYSSALLNLFRAFNFGILLTNLFFMVPNLANMSPSTLNPNELMTDCRVQVNLRYNSQSPSISLVPASTHKRKEKEDYVRDYLENAENMRDERREERRLLLRGNEPRKDEITTFFDAMCLVTKTLKKYQLQIKRKIFEIVIDAEENQQYEESQQVASDSGASLKTGPLSEQIVNESTSSAEEYYHFGKNISML</sequence>
<comment type="caution">
    <text evidence="3">The sequence shown here is derived from an EMBL/GenBank/DDBJ whole genome shotgun (WGS) entry which is preliminary data.</text>
</comment>
<evidence type="ECO:0000256" key="1">
    <source>
        <dbReference type="SAM" id="Coils"/>
    </source>
</evidence>
<reference evidence="3 4" key="1">
    <citation type="journal article" date="2024" name="BMC Genomics">
        <title>De novo assembly and annotation of Popillia japonica's genome with initial clues to its potential as an invasive pest.</title>
        <authorList>
            <person name="Cucini C."/>
            <person name="Boschi S."/>
            <person name="Funari R."/>
            <person name="Cardaioli E."/>
            <person name="Iannotti N."/>
            <person name="Marturano G."/>
            <person name="Paoli F."/>
            <person name="Bruttini M."/>
            <person name="Carapelli A."/>
            <person name="Frati F."/>
            <person name="Nardi F."/>
        </authorList>
    </citation>
    <scope>NUCLEOTIDE SEQUENCE [LARGE SCALE GENOMIC DNA]</scope>
    <source>
        <strain evidence="3">DMR45628</strain>
    </source>
</reference>
<feature type="coiled-coil region" evidence="1">
    <location>
        <begin position="130"/>
        <end position="157"/>
    </location>
</feature>
<keyword evidence="2" id="KW-1133">Transmembrane helix</keyword>
<protein>
    <submittedName>
        <fullName evidence="3">Uncharacterized protein</fullName>
    </submittedName>
</protein>
<keyword evidence="4" id="KW-1185">Reference proteome</keyword>
<keyword evidence="2" id="KW-0472">Membrane</keyword>
<feature type="transmembrane region" description="Helical" evidence="2">
    <location>
        <begin position="68"/>
        <end position="89"/>
    </location>
</feature>
<name>A0AAW1JIA6_POPJA</name>
<dbReference type="Proteomes" id="UP001458880">
    <property type="component" value="Unassembled WGS sequence"/>
</dbReference>
<evidence type="ECO:0000313" key="3">
    <source>
        <dbReference type="EMBL" id="KAK9703363.1"/>
    </source>
</evidence>
<keyword evidence="2" id="KW-0812">Transmembrane</keyword>
<evidence type="ECO:0000256" key="2">
    <source>
        <dbReference type="SAM" id="Phobius"/>
    </source>
</evidence>
<keyword evidence="1" id="KW-0175">Coiled coil</keyword>